<protein>
    <submittedName>
        <fullName evidence="2">Fe-S oxidoreductase</fullName>
    </submittedName>
</protein>
<comment type="caution">
    <text evidence="2">The sequence shown here is derived from an EMBL/GenBank/DDBJ whole genome shotgun (WGS) entry which is preliminary data.</text>
</comment>
<dbReference type="InterPro" id="IPR023862">
    <property type="entry name" value="CHP03960_rSAM"/>
</dbReference>
<dbReference type="InterPro" id="IPR045784">
    <property type="entry name" value="Radical_SAM_N2"/>
</dbReference>
<dbReference type="STRING" id="229921.ADN01_09290"/>
<dbReference type="EMBL" id="LGCM01000035">
    <property type="protein sequence ID" value="KPL81858.1"/>
    <property type="molecule type" value="Genomic_DNA"/>
</dbReference>
<dbReference type="PANTHER" id="PTHR42731">
    <property type="entry name" value="SLL1084 PROTEIN"/>
    <property type="match status" value="1"/>
</dbReference>
<feature type="domain" description="Radical SAM core" evidence="1">
    <location>
        <begin position="251"/>
        <end position="489"/>
    </location>
</feature>
<dbReference type="AlphaFoldDB" id="A0A0N8GPU3"/>
<dbReference type="PATRIC" id="fig|229921.5.peg.3691"/>
<dbReference type="InterPro" id="IPR006638">
    <property type="entry name" value="Elp3/MiaA/NifB-like_rSAM"/>
</dbReference>
<organism evidence="2 3">
    <name type="scientific">Levilinea saccharolytica</name>
    <dbReference type="NCBI Taxonomy" id="229921"/>
    <lineage>
        <taxon>Bacteria</taxon>
        <taxon>Bacillati</taxon>
        <taxon>Chloroflexota</taxon>
        <taxon>Anaerolineae</taxon>
        <taxon>Anaerolineales</taxon>
        <taxon>Anaerolineaceae</taxon>
        <taxon>Levilinea</taxon>
    </lineage>
</organism>
<dbReference type="PANTHER" id="PTHR42731:SF1">
    <property type="entry name" value="RADICAL SAM DOMAIN PROTEIN"/>
    <property type="match status" value="1"/>
</dbReference>
<dbReference type="PROSITE" id="PS51918">
    <property type="entry name" value="RADICAL_SAM"/>
    <property type="match status" value="1"/>
</dbReference>
<proteinExistence type="predicted"/>
<keyword evidence="3" id="KW-1185">Reference proteome</keyword>
<accession>A0A0N8GPU3</accession>
<name>A0A0N8GPU3_9CHLR</name>
<dbReference type="SFLD" id="SFLDG01082">
    <property type="entry name" value="B12-binding_domain_containing"/>
    <property type="match status" value="1"/>
</dbReference>
<dbReference type="Proteomes" id="UP000050501">
    <property type="component" value="Unassembled WGS sequence"/>
</dbReference>
<dbReference type="NCBIfam" id="TIGR03960">
    <property type="entry name" value="rSAM_fuse_unch"/>
    <property type="match status" value="1"/>
</dbReference>
<evidence type="ECO:0000313" key="3">
    <source>
        <dbReference type="Proteomes" id="UP000050501"/>
    </source>
</evidence>
<dbReference type="InterPro" id="IPR007197">
    <property type="entry name" value="rSAM"/>
</dbReference>
<dbReference type="InterPro" id="IPR058240">
    <property type="entry name" value="rSAM_sf"/>
</dbReference>
<gene>
    <name evidence="2" type="ORF">ADN01_09290</name>
</gene>
<dbReference type="Pfam" id="PF04055">
    <property type="entry name" value="Radical_SAM"/>
    <property type="match status" value="1"/>
</dbReference>
<evidence type="ECO:0000313" key="2">
    <source>
        <dbReference type="EMBL" id="KPL81858.1"/>
    </source>
</evidence>
<dbReference type="GO" id="GO:0003824">
    <property type="term" value="F:catalytic activity"/>
    <property type="evidence" value="ECO:0007669"/>
    <property type="project" value="InterPro"/>
</dbReference>
<dbReference type="SFLD" id="SFLDS00029">
    <property type="entry name" value="Radical_SAM"/>
    <property type="match status" value="1"/>
</dbReference>
<dbReference type="InterPro" id="IPR023404">
    <property type="entry name" value="rSAM_horseshoe"/>
</dbReference>
<evidence type="ECO:0000259" key="1">
    <source>
        <dbReference type="PROSITE" id="PS51918"/>
    </source>
</evidence>
<sequence length="629" mass="71223">MQDRLERILLTVEKPGRYHGGEFNQVRKPWDSVSTHVALIFPDIYDIGLPNLGLAIFYESLNQRPDVLAERAYAPWLDMEAAMRQADIPLYALESRRALADFDILAFTLPYETLFTNTLNLLDLAQIPLRSAERGDNHPLVIAGGHTAYNPEPMAPFIDAFVVGEGEEVIHEIVAAHQAWKTSNAPRPALLERLAQISGVYVPSFYEPEYHPDGTIAQVRCIHPSAPPTILKRIVPTLPPPPTRFLVPNIDVVHNRIAVEIMRGCTRGCRFCHAGVINRPVRERPVAEVVDAIQQALTSTGFEEVALLSLSSSDYRPILELVETMSERFAQRHLTISLPSLRIDSFSIDLMEKLRGSRQGGFTLAPEAASDRMRRIINKPIASQQLLDTARAIYSRGWTTVKLYFMIGQPGETMEDVQAIVDLCKAVLREGRSVIGRRANLNIGLGTLVPKPHTPFQWAATNSFDLIRSKLRIVRDELRTAGVKVTWTDPHDTLLESWLSRGDRRMAEVVYAAWKRGVKFDAWQDQHNFESWQAAFEEAGLDPDFYSHRERPLDEIFPWDHISPGVRKSYLIQEFKMSQEECLRPDCREQCYACGILPAFNEMRRSLGEDEWFCPIPAPRSTPVPEETA</sequence>
<reference evidence="2 3" key="1">
    <citation type="submission" date="2015-07" db="EMBL/GenBank/DDBJ databases">
        <title>Genome sequence of Levilinea saccharolytica DSM 16555.</title>
        <authorList>
            <person name="Hemp J."/>
            <person name="Ward L.M."/>
            <person name="Pace L.A."/>
            <person name="Fischer W.W."/>
        </authorList>
    </citation>
    <scope>NUCLEOTIDE SEQUENCE [LARGE SCALE GENOMIC DNA]</scope>
    <source>
        <strain evidence="2 3">KIBI-1</strain>
    </source>
</reference>
<dbReference type="SUPFAM" id="SSF102114">
    <property type="entry name" value="Radical SAM enzymes"/>
    <property type="match status" value="1"/>
</dbReference>
<dbReference type="GO" id="GO:0051536">
    <property type="term" value="F:iron-sulfur cluster binding"/>
    <property type="evidence" value="ECO:0007669"/>
    <property type="project" value="InterPro"/>
</dbReference>
<dbReference type="Gene3D" id="3.80.30.20">
    <property type="entry name" value="tm_1862 like domain"/>
    <property type="match status" value="1"/>
</dbReference>
<dbReference type="CDD" id="cd01335">
    <property type="entry name" value="Radical_SAM"/>
    <property type="match status" value="1"/>
</dbReference>
<dbReference type="Pfam" id="PF19864">
    <property type="entry name" value="Radical_SAM_N2"/>
    <property type="match status" value="1"/>
</dbReference>
<dbReference type="SMART" id="SM00729">
    <property type="entry name" value="Elp3"/>
    <property type="match status" value="1"/>
</dbReference>